<organism evidence="1">
    <name type="scientific">bioreactor metagenome</name>
    <dbReference type="NCBI Taxonomy" id="1076179"/>
    <lineage>
        <taxon>unclassified sequences</taxon>
        <taxon>metagenomes</taxon>
        <taxon>ecological metagenomes</taxon>
    </lineage>
</organism>
<accession>A0A644VDM1</accession>
<gene>
    <name evidence="1" type="ORF">SDC9_35495</name>
</gene>
<evidence type="ECO:0008006" key="2">
    <source>
        <dbReference type="Google" id="ProtNLM"/>
    </source>
</evidence>
<protein>
    <recommendedName>
        <fullName evidence="2">Outer membrane protein beta-barrel domain-containing protein</fullName>
    </recommendedName>
</protein>
<dbReference type="EMBL" id="VSSQ01000280">
    <property type="protein sequence ID" value="MPL89459.1"/>
    <property type="molecule type" value="Genomic_DNA"/>
</dbReference>
<proteinExistence type="predicted"/>
<reference evidence="1" key="1">
    <citation type="submission" date="2019-08" db="EMBL/GenBank/DDBJ databases">
        <authorList>
            <person name="Kucharzyk K."/>
            <person name="Murdoch R.W."/>
            <person name="Higgins S."/>
            <person name="Loffler F."/>
        </authorList>
    </citation>
    <scope>NUCLEOTIDE SEQUENCE</scope>
</reference>
<comment type="caution">
    <text evidence="1">The sequence shown here is derived from an EMBL/GenBank/DDBJ whole genome shotgun (WGS) entry which is preliminary data.</text>
</comment>
<evidence type="ECO:0000313" key="1">
    <source>
        <dbReference type="EMBL" id="MPL89459.1"/>
    </source>
</evidence>
<name>A0A644VDM1_9ZZZZ</name>
<sequence length="227" mass="26191">MFRKLLLIGLVAAVTVTEAQGQRSNWNKYYQKQLPEAEVRFSHGLLPLTYDFEFFDWQWDLFPRSVSDQYYDLQTYRGNLYSTGALSMAHSVKVAKWLEMGATLSYVGNFRNIYSTETNNAIGRETSNSIFFTPTMRFAWFNREWVRMYSSVGLGIGMMIKHPYSTNAGGATEPYIEWGPSVQLTGFGISVGKRFFWFSEVQTIGTLGVFTTGFGFRVTPDKRRWQR</sequence>
<dbReference type="AlphaFoldDB" id="A0A644VDM1"/>